<feature type="binding site" evidence="8">
    <location>
        <begin position="40"/>
        <end position="42"/>
    </location>
    <ligand>
        <name>GTP</name>
        <dbReference type="ChEBI" id="CHEBI:37565"/>
    </ligand>
</feature>
<dbReference type="EC" id="6.3.4.4" evidence="8 10"/>
<feature type="binding site" description="in other chain" evidence="8">
    <location>
        <position position="236"/>
    </location>
    <ligand>
        <name>IMP</name>
        <dbReference type="ChEBI" id="CHEBI:58053"/>
        <note>ligand shared between dimeric partners</note>
    </ligand>
</feature>
<feature type="binding site" description="in other chain" evidence="8">
    <location>
        <begin position="38"/>
        <end position="41"/>
    </location>
    <ligand>
        <name>IMP</name>
        <dbReference type="ChEBI" id="CHEBI:58053"/>
        <note>ligand shared between dimeric partners</note>
    </ligand>
</feature>
<dbReference type="SMART" id="SM00788">
    <property type="entry name" value="Adenylsucc_synt"/>
    <property type="match status" value="1"/>
</dbReference>
<comment type="similarity">
    <text evidence="8 10">Belongs to the adenylosuccinate synthetase family.</text>
</comment>
<dbReference type="NCBIfam" id="TIGR00184">
    <property type="entry name" value="purA"/>
    <property type="match status" value="1"/>
</dbReference>
<feature type="binding site" evidence="8">
    <location>
        <begin position="328"/>
        <end position="330"/>
    </location>
    <ligand>
        <name>GTP</name>
        <dbReference type="ChEBI" id="CHEBI:37565"/>
    </ligand>
</feature>
<comment type="pathway">
    <text evidence="8 10">Purine metabolism; AMP biosynthesis via de novo pathway; AMP from IMP: step 1/2.</text>
</comment>
<sequence>MKVDVLLGLQWGDEGKGKVVDVLTPDYDVVARFQGGPNAGHTLEFEGQKYVLRSIPSGIFQGDKVNIIGNGVVLDPALFKAEAEALEASGHKLKERLHISKKAHLILPTHRLLDAAYEAAKGDAKVGTTGKGIGPTYTDKISRNGVRVGDILDNFETTYKNAKARHEVILKSLNYEYDLSALEKEWLEGIEYLKQFHLVDSEHEINNLLREGKSVLCEGAQGTMLDIDFGSYPFVTSSNTVCAGACIGLGIAPNKIGEVYGIFKAYCTRVGSGPFPTELFDETGETICQIGHEYGAVTGRKRRCGWIDLVALKYSVMINGVTKLIMMKSDVLDTFETIKACVAYKVNGEEIDYFPYDINENVEPVYVELPAWQVDMTKMQSEDEFPEEFNAYVTFLEEQLEVPIKIVSVGPDREQTIVRYTEE</sequence>
<gene>
    <name evidence="8 11" type="primary">purA</name>
    <name evidence="11" type="ORF">BSYN_28520</name>
</gene>
<dbReference type="InterPro" id="IPR042111">
    <property type="entry name" value="Adenylosuccinate_synth_dom3"/>
</dbReference>
<feature type="binding site" evidence="8">
    <location>
        <begin position="408"/>
        <end position="410"/>
    </location>
    <ligand>
        <name>GTP</name>
        <dbReference type="ChEBI" id="CHEBI:37565"/>
    </ligand>
</feature>
<keyword evidence="5 8" id="KW-0658">Purine biosynthesis</keyword>
<evidence type="ECO:0000256" key="1">
    <source>
        <dbReference type="ARBA" id="ARBA00011738"/>
    </source>
</evidence>
<dbReference type="SUPFAM" id="SSF52540">
    <property type="entry name" value="P-loop containing nucleoside triphosphate hydrolases"/>
    <property type="match status" value="1"/>
</dbReference>
<dbReference type="PROSITE" id="PS00513">
    <property type="entry name" value="ADENYLOSUCCIN_SYN_2"/>
    <property type="match status" value="1"/>
</dbReference>
<evidence type="ECO:0000313" key="12">
    <source>
        <dbReference type="Proteomes" id="UP001496674"/>
    </source>
</evidence>
<dbReference type="HAMAP" id="MF_00011">
    <property type="entry name" value="Adenylosucc_synth"/>
    <property type="match status" value="1"/>
</dbReference>
<dbReference type="EMBL" id="AP028055">
    <property type="protein sequence ID" value="BEH00588.1"/>
    <property type="molecule type" value="Genomic_DNA"/>
</dbReference>
<dbReference type="RefSeq" id="WP_353332053.1">
    <property type="nucleotide sequence ID" value="NZ_AP028055.1"/>
</dbReference>
<keyword evidence="8" id="KW-0963">Cytoplasm</keyword>
<comment type="cofactor">
    <cofactor evidence="8">
        <name>Mg(2+)</name>
        <dbReference type="ChEBI" id="CHEBI:18420"/>
    </cofactor>
    <text evidence="8">Binds 1 Mg(2+) ion per subunit.</text>
</comment>
<feature type="active site" evidence="9">
    <location>
        <position position="140"/>
    </location>
</feature>
<feature type="binding site" description="in other chain" evidence="8">
    <location>
        <begin position="13"/>
        <end position="16"/>
    </location>
    <ligand>
        <name>IMP</name>
        <dbReference type="ChEBI" id="CHEBI:58053"/>
        <note>ligand shared between dimeric partners</note>
    </ligand>
</feature>
<evidence type="ECO:0000313" key="11">
    <source>
        <dbReference type="EMBL" id="BEH00588.1"/>
    </source>
</evidence>
<dbReference type="InterPro" id="IPR042110">
    <property type="entry name" value="Adenylosuccinate_synth_dom2"/>
</dbReference>
<dbReference type="NCBIfam" id="NF002223">
    <property type="entry name" value="PRK01117.1"/>
    <property type="match status" value="1"/>
</dbReference>
<dbReference type="Gene3D" id="3.90.170.10">
    <property type="entry name" value="Adenylosuccinate Synthetase, subunit A, domain 3"/>
    <property type="match status" value="1"/>
</dbReference>
<dbReference type="PANTHER" id="PTHR11846">
    <property type="entry name" value="ADENYLOSUCCINATE SYNTHETASE"/>
    <property type="match status" value="1"/>
</dbReference>
<keyword evidence="12" id="KW-1185">Reference proteome</keyword>
<feature type="binding site" evidence="8">
    <location>
        <begin position="296"/>
        <end position="302"/>
    </location>
    <ligand>
        <name>substrate</name>
    </ligand>
</feature>
<feature type="active site" description="Proton acceptor" evidence="8">
    <location>
        <position position="13"/>
    </location>
</feature>
<feature type="binding site" evidence="8">
    <location>
        <position position="143"/>
    </location>
    <ligand>
        <name>IMP</name>
        <dbReference type="ChEBI" id="CHEBI:58053"/>
        <note>ligand shared between dimeric partners</note>
    </ligand>
</feature>
<keyword evidence="2 8" id="KW-0436">Ligase</keyword>
<evidence type="ECO:0000256" key="10">
    <source>
        <dbReference type="RuleBase" id="RU000520"/>
    </source>
</evidence>
<dbReference type="InterPro" id="IPR033128">
    <property type="entry name" value="Adenylosuccin_syn_Lys_AS"/>
</dbReference>
<accession>A0ABN6Z7W7</accession>
<evidence type="ECO:0000256" key="2">
    <source>
        <dbReference type="ARBA" id="ARBA00022598"/>
    </source>
</evidence>
<dbReference type="Gene3D" id="1.10.300.10">
    <property type="entry name" value="Adenylosuccinate Synthetase, subunit A, domain 2"/>
    <property type="match status" value="1"/>
</dbReference>
<keyword evidence="4 8" id="KW-0547">Nucleotide-binding</keyword>
<evidence type="ECO:0000256" key="3">
    <source>
        <dbReference type="ARBA" id="ARBA00022723"/>
    </source>
</evidence>
<evidence type="ECO:0000256" key="9">
    <source>
        <dbReference type="PROSITE-ProRule" id="PRU10134"/>
    </source>
</evidence>
<comment type="subcellular location">
    <subcellularLocation>
        <location evidence="8">Cytoplasm</location>
    </subcellularLocation>
</comment>
<proteinExistence type="inferred from homology"/>
<dbReference type="PANTHER" id="PTHR11846:SF0">
    <property type="entry name" value="ADENYLOSUCCINATE SYNTHETASE"/>
    <property type="match status" value="1"/>
</dbReference>
<evidence type="ECO:0000256" key="7">
    <source>
        <dbReference type="ARBA" id="ARBA00023134"/>
    </source>
</evidence>
<feature type="binding site" description="in other chain" evidence="8">
    <location>
        <position position="221"/>
    </location>
    <ligand>
        <name>IMP</name>
        <dbReference type="ChEBI" id="CHEBI:58053"/>
        <note>ligand shared between dimeric partners</note>
    </ligand>
</feature>
<feature type="binding site" evidence="8">
    <location>
        <position position="13"/>
    </location>
    <ligand>
        <name>Mg(2+)</name>
        <dbReference type="ChEBI" id="CHEBI:18420"/>
    </ligand>
</feature>
<feature type="active site" description="Proton donor" evidence="8">
    <location>
        <position position="41"/>
    </location>
</feature>
<evidence type="ECO:0000256" key="4">
    <source>
        <dbReference type="ARBA" id="ARBA00022741"/>
    </source>
</evidence>
<keyword evidence="3 8" id="KW-0479">Metal-binding</keyword>
<dbReference type="Proteomes" id="UP001496674">
    <property type="component" value="Chromosome"/>
</dbReference>
<evidence type="ECO:0000256" key="5">
    <source>
        <dbReference type="ARBA" id="ARBA00022755"/>
    </source>
</evidence>
<dbReference type="InterPro" id="IPR018220">
    <property type="entry name" value="Adenylosuccin_syn_GTP-bd"/>
</dbReference>
<comment type="function">
    <text evidence="8">Plays an important role in the de novo pathway of purine nucleotide biosynthesis. Catalyzes the first committed step in the biosynthesis of AMP from IMP.</text>
</comment>
<keyword evidence="7 8" id="KW-0342">GTP-binding</keyword>
<comment type="subunit">
    <text evidence="1 8">Homodimer.</text>
</comment>
<evidence type="ECO:0000256" key="6">
    <source>
        <dbReference type="ARBA" id="ARBA00022842"/>
    </source>
</evidence>
<dbReference type="CDD" id="cd03108">
    <property type="entry name" value="AdSS"/>
    <property type="match status" value="1"/>
</dbReference>
<feature type="binding site" evidence="8">
    <location>
        <position position="40"/>
    </location>
    <ligand>
        <name>Mg(2+)</name>
        <dbReference type="ChEBI" id="CHEBI:18420"/>
    </ligand>
</feature>
<feature type="binding site" description="in other chain" evidence="8">
    <location>
        <position position="129"/>
    </location>
    <ligand>
        <name>IMP</name>
        <dbReference type="ChEBI" id="CHEBI:58053"/>
        <note>ligand shared between dimeric partners</note>
    </ligand>
</feature>
<name>A0ABN6Z7W7_9BACE</name>
<dbReference type="PROSITE" id="PS01266">
    <property type="entry name" value="ADENYLOSUCCIN_SYN_1"/>
    <property type="match status" value="1"/>
</dbReference>
<dbReference type="Pfam" id="PF00709">
    <property type="entry name" value="Adenylsucc_synt"/>
    <property type="match status" value="1"/>
</dbReference>
<reference evidence="11 12" key="1">
    <citation type="submission" date="2023-04" db="EMBL/GenBank/DDBJ databases">
        <title>Draft genome sequence of acteroides sedimenti strain YN3PY1.</title>
        <authorList>
            <person name="Yoshida N."/>
        </authorList>
    </citation>
    <scope>NUCLEOTIDE SEQUENCE [LARGE SCALE GENOMIC DNA]</scope>
    <source>
        <strain evidence="11 12">YN3PY1</strain>
    </source>
</reference>
<dbReference type="InterPro" id="IPR001114">
    <property type="entry name" value="Adenylosuccinate_synthetase"/>
</dbReference>
<dbReference type="InterPro" id="IPR027417">
    <property type="entry name" value="P-loop_NTPase"/>
</dbReference>
<feature type="binding site" evidence="8">
    <location>
        <position position="302"/>
    </location>
    <ligand>
        <name>GTP</name>
        <dbReference type="ChEBI" id="CHEBI:37565"/>
    </ligand>
</feature>
<organism evidence="11 12">
    <name type="scientific">Bacteroides sedimenti</name>
    <dbReference type="NCBI Taxonomy" id="2136147"/>
    <lineage>
        <taxon>Bacteria</taxon>
        <taxon>Pseudomonadati</taxon>
        <taxon>Bacteroidota</taxon>
        <taxon>Bacteroidia</taxon>
        <taxon>Bacteroidales</taxon>
        <taxon>Bacteroidaceae</taxon>
        <taxon>Bacteroides</taxon>
    </lineage>
</organism>
<evidence type="ECO:0000256" key="8">
    <source>
        <dbReference type="HAMAP-Rule" id="MF_00011"/>
    </source>
</evidence>
<feature type="binding site" evidence="8">
    <location>
        <begin position="12"/>
        <end position="18"/>
    </location>
    <ligand>
        <name>GTP</name>
        <dbReference type="ChEBI" id="CHEBI:37565"/>
    </ligand>
</feature>
<feature type="binding site" description="in other chain" evidence="8">
    <location>
        <position position="300"/>
    </location>
    <ligand>
        <name>IMP</name>
        <dbReference type="ChEBI" id="CHEBI:58053"/>
        <note>ligand shared between dimeric partners</note>
    </ligand>
</feature>
<keyword evidence="6 8" id="KW-0460">Magnesium</keyword>
<dbReference type="InterPro" id="IPR042109">
    <property type="entry name" value="Adenylosuccinate_synth_dom1"/>
</dbReference>
<dbReference type="Gene3D" id="3.40.440.10">
    <property type="entry name" value="Adenylosuccinate Synthetase, subunit A, domain 1"/>
    <property type="match status" value="1"/>
</dbReference>
<comment type="catalytic activity">
    <reaction evidence="8 10">
        <text>IMP + L-aspartate + GTP = N(6)-(1,2-dicarboxyethyl)-AMP + GDP + phosphate + 2 H(+)</text>
        <dbReference type="Rhea" id="RHEA:15753"/>
        <dbReference type="ChEBI" id="CHEBI:15378"/>
        <dbReference type="ChEBI" id="CHEBI:29991"/>
        <dbReference type="ChEBI" id="CHEBI:37565"/>
        <dbReference type="ChEBI" id="CHEBI:43474"/>
        <dbReference type="ChEBI" id="CHEBI:57567"/>
        <dbReference type="ChEBI" id="CHEBI:58053"/>
        <dbReference type="ChEBI" id="CHEBI:58189"/>
        <dbReference type="EC" id="6.3.4.4"/>
    </reaction>
</comment>
<protein>
    <recommendedName>
        <fullName evidence="8 10">Adenylosuccinate synthetase</fullName>
        <shortName evidence="8">AMPSase</shortName>
        <shortName evidence="8">AdSS</shortName>
        <ecNumber evidence="8 10">6.3.4.4</ecNumber>
    </recommendedName>
    <alternativeName>
        <fullName evidence="8">IMP--aspartate ligase</fullName>
    </alternativeName>
</protein>